<dbReference type="SUPFAM" id="SSF50129">
    <property type="entry name" value="GroES-like"/>
    <property type="match status" value="1"/>
</dbReference>
<dbReference type="EMBL" id="KV417330">
    <property type="protein sequence ID" value="KZO91021.1"/>
    <property type="molecule type" value="Genomic_DNA"/>
</dbReference>
<dbReference type="Gene3D" id="3.90.180.10">
    <property type="entry name" value="Medium-chain alcohol dehydrogenases, catalytic domain"/>
    <property type="match status" value="1"/>
</dbReference>
<protein>
    <submittedName>
        <fullName evidence="3">NAD(P)-binding protein</fullName>
    </submittedName>
</protein>
<keyword evidence="1" id="KW-0560">Oxidoreductase</keyword>
<dbReference type="InterPro" id="IPR041694">
    <property type="entry name" value="ADH_N_2"/>
</dbReference>
<dbReference type="InterPro" id="IPR013149">
    <property type="entry name" value="ADH-like_C"/>
</dbReference>
<dbReference type="InterPro" id="IPR020843">
    <property type="entry name" value="ER"/>
</dbReference>
<feature type="domain" description="Enoyl reductase (ER)" evidence="2">
    <location>
        <begin position="43"/>
        <end position="339"/>
    </location>
</feature>
<dbReference type="Gene3D" id="3.40.50.720">
    <property type="entry name" value="NAD(P)-binding Rossmann-like Domain"/>
    <property type="match status" value="1"/>
</dbReference>
<dbReference type="Pfam" id="PF00107">
    <property type="entry name" value="ADH_zinc_N"/>
    <property type="match status" value="1"/>
</dbReference>
<evidence type="ECO:0000313" key="4">
    <source>
        <dbReference type="Proteomes" id="UP000076738"/>
    </source>
</evidence>
<dbReference type="PANTHER" id="PTHR43205:SF7">
    <property type="entry name" value="PROSTAGLANDIN REDUCTASE 1"/>
    <property type="match status" value="1"/>
</dbReference>
<dbReference type="OrthoDB" id="809632at2759"/>
<sequence>MAPVPNPCYRFVSAPAGYPDPAKNFQYDASRTIDPDNVDLKGGFLTQTQFLSVDPYMRGRMDAGTFDCWKVGQVWAGFGISEVIRSEVPEFQEGDILYGIQPFEHYSLHTKYEGRGKLWRVIHNHEDLPLSVYLGMAGMPGKTAYYGMKSIGDPKAGESIFVSTAAGVVGQTVCQFSKAWGLKVLGSTGSDEKVKFLREELGIDQAFNYKTSSTAEEVKKFGGLDIYWDNVGSETLDVALKNMNLKGRIVVCGQIASYNGEDTKGIKNIFHMVYNEVKMQGLHVSTLESQYVDEFYATVPKMIEEGKLKYTEDVTIGLENAGEVLVKVLKGQNVGKAILQMWE</sequence>
<dbReference type="Pfam" id="PF16884">
    <property type="entry name" value="ADH_N_2"/>
    <property type="match status" value="1"/>
</dbReference>
<reference evidence="3 4" key="1">
    <citation type="journal article" date="2016" name="Mol. Biol. Evol.">
        <title>Comparative Genomics of Early-Diverging Mushroom-Forming Fungi Provides Insights into the Origins of Lignocellulose Decay Capabilities.</title>
        <authorList>
            <person name="Nagy L.G."/>
            <person name="Riley R."/>
            <person name="Tritt A."/>
            <person name="Adam C."/>
            <person name="Daum C."/>
            <person name="Floudas D."/>
            <person name="Sun H."/>
            <person name="Yadav J.S."/>
            <person name="Pangilinan J."/>
            <person name="Larsson K.H."/>
            <person name="Matsuura K."/>
            <person name="Barry K."/>
            <person name="Labutti K."/>
            <person name="Kuo R."/>
            <person name="Ohm R.A."/>
            <person name="Bhattacharya S.S."/>
            <person name="Shirouzu T."/>
            <person name="Yoshinaga Y."/>
            <person name="Martin F.M."/>
            <person name="Grigoriev I.V."/>
            <person name="Hibbett D.S."/>
        </authorList>
    </citation>
    <scope>NUCLEOTIDE SEQUENCE [LARGE SCALE GENOMIC DNA]</scope>
    <source>
        <strain evidence="3 4">TUFC12733</strain>
    </source>
</reference>
<name>A0A167GXU2_CALVF</name>
<dbReference type="InterPro" id="IPR036291">
    <property type="entry name" value="NAD(P)-bd_dom_sf"/>
</dbReference>
<dbReference type="SUPFAM" id="SSF51735">
    <property type="entry name" value="NAD(P)-binding Rossmann-fold domains"/>
    <property type="match status" value="1"/>
</dbReference>
<dbReference type="SMART" id="SM00829">
    <property type="entry name" value="PKS_ER"/>
    <property type="match status" value="1"/>
</dbReference>
<proteinExistence type="predicted"/>
<dbReference type="InterPro" id="IPR011032">
    <property type="entry name" value="GroES-like_sf"/>
</dbReference>
<evidence type="ECO:0000256" key="1">
    <source>
        <dbReference type="ARBA" id="ARBA00023002"/>
    </source>
</evidence>
<organism evidence="3 4">
    <name type="scientific">Calocera viscosa (strain TUFC12733)</name>
    <dbReference type="NCBI Taxonomy" id="1330018"/>
    <lineage>
        <taxon>Eukaryota</taxon>
        <taxon>Fungi</taxon>
        <taxon>Dikarya</taxon>
        <taxon>Basidiomycota</taxon>
        <taxon>Agaricomycotina</taxon>
        <taxon>Dacrymycetes</taxon>
        <taxon>Dacrymycetales</taxon>
        <taxon>Dacrymycetaceae</taxon>
        <taxon>Calocera</taxon>
    </lineage>
</organism>
<dbReference type="AlphaFoldDB" id="A0A167GXU2"/>
<dbReference type="CDD" id="cd05288">
    <property type="entry name" value="PGDH"/>
    <property type="match status" value="1"/>
</dbReference>
<dbReference type="FunFam" id="3.40.50.720:FF:000121">
    <property type="entry name" value="Prostaglandin reductase 2"/>
    <property type="match status" value="1"/>
</dbReference>
<keyword evidence="4" id="KW-1185">Reference proteome</keyword>
<gene>
    <name evidence="3" type="ORF">CALVIDRAFT_506225</name>
</gene>
<dbReference type="Proteomes" id="UP000076738">
    <property type="component" value="Unassembled WGS sequence"/>
</dbReference>
<dbReference type="GO" id="GO:0016628">
    <property type="term" value="F:oxidoreductase activity, acting on the CH-CH group of donors, NAD or NADP as acceptor"/>
    <property type="evidence" value="ECO:0007669"/>
    <property type="project" value="InterPro"/>
</dbReference>
<evidence type="ECO:0000259" key="2">
    <source>
        <dbReference type="SMART" id="SM00829"/>
    </source>
</evidence>
<dbReference type="InterPro" id="IPR045010">
    <property type="entry name" value="MDR_fam"/>
</dbReference>
<dbReference type="PANTHER" id="PTHR43205">
    <property type="entry name" value="PROSTAGLANDIN REDUCTASE"/>
    <property type="match status" value="1"/>
</dbReference>
<evidence type="ECO:0000313" key="3">
    <source>
        <dbReference type="EMBL" id="KZO91021.1"/>
    </source>
</evidence>
<accession>A0A167GXU2</accession>